<gene>
    <name evidence="2" type="ORF">ACH46_11635</name>
</gene>
<proteinExistence type="predicted"/>
<feature type="transmembrane region" description="Helical" evidence="1">
    <location>
        <begin position="24"/>
        <end position="57"/>
    </location>
</feature>
<evidence type="ECO:0000313" key="2">
    <source>
        <dbReference type="EMBL" id="ALG85018.1"/>
    </source>
</evidence>
<dbReference type="Proteomes" id="UP000063789">
    <property type="component" value="Chromosome"/>
</dbReference>
<sequence length="70" mass="7323">MEQSGPDTDRPDGTPESGSAWQYLFPWVLILLAALCAFSDALIIAIALSAGAIVAAIQTASARGRFSREG</sequence>
<reference evidence="3" key="1">
    <citation type="submission" date="2015-06" db="EMBL/GenBank/DDBJ databases">
        <title>Complete genome sequence and metabolic analysis of phthalate degradation pathway in Gordonia sp. QH-11.</title>
        <authorList>
            <person name="Jin D."/>
            <person name="Kong X."/>
            <person name="Bai Z."/>
        </authorList>
    </citation>
    <scope>NUCLEOTIDE SEQUENCE [LARGE SCALE GENOMIC DNA]</scope>
    <source>
        <strain evidence="3">QH-11</strain>
    </source>
</reference>
<reference evidence="2 3" key="2">
    <citation type="journal article" date="2017" name="Int. J. Syst. Evol. Microbiol.">
        <title>Gordonia phthalatica sp. nov., a di-n-butyl phthalate-degrading bacterium isolated from activated sludge.</title>
        <authorList>
            <person name="Jin D."/>
            <person name="Kong X."/>
            <person name="Jia M."/>
            <person name="Yu X."/>
            <person name="Wang X."/>
            <person name="Zhuang X."/>
            <person name="Deng Y."/>
            <person name="Bai Z."/>
        </authorList>
    </citation>
    <scope>NUCLEOTIDE SEQUENCE [LARGE SCALE GENOMIC DNA]</scope>
    <source>
        <strain evidence="2 3">QH-11</strain>
    </source>
</reference>
<accession>A0A0N9N2X5</accession>
<organism evidence="2 3">
    <name type="scientific">Gordonia phthalatica</name>
    <dbReference type="NCBI Taxonomy" id="1136941"/>
    <lineage>
        <taxon>Bacteria</taxon>
        <taxon>Bacillati</taxon>
        <taxon>Actinomycetota</taxon>
        <taxon>Actinomycetes</taxon>
        <taxon>Mycobacteriales</taxon>
        <taxon>Gordoniaceae</taxon>
        <taxon>Gordonia</taxon>
    </lineage>
</organism>
<name>A0A0N9N2X5_9ACTN</name>
<keyword evidence="1" id="KW-1133">Transmembrane helix</keyword>
<keyword evidence="1" id="KW-0812">Transmembrane</keyword>
<dbReference type="RefSeq" id="WP_062393026.1">
    <property type="nucleotide sequence ID" value="NZ_CP011853.1"/>
</dbReference>
<dbReference type="KEGG" id="goq:ACH46_11635"/>
<evidence type="ECO:0000256" key="1">
    <source>
        <dbReference type="SAM" id="Phobius"/>
    </source>
</evidence>
<dbReference type="EMBL" id="CP011853">
    <property type="protein sequence ID" value="ALG85018.1"/>
    <property type="molecule type" value="Genomic_DNA"/>
</dbReference>
<protein>
    <submittedName>
        <fullName evidence="2">Uncharacterized protein</fullName>
    </submittedName>
</protein>
<keyword evidence="1" id="KW-0472">Membrane</keyword>
<evidence type="ECO:0000313" key="3">
    <source>
        <dbReference type="Proteomes" id="UP000063789"/>
    </source>
</evidence>
<dbReference type="AlphaFoldDB" id="A0A0N9N2X5"/>
<keyword evidence="3" id="KW-1185">Reference proteome</keyword>